<evidence type="ECO:0000313" key="1">
    <source>
        <dbReference type="EMBL" id="CAG8540164.1"/>
    </source>
</evidence>
<comment type="caution">
    <text evidence="1">The sequence shown here is derived from an EMBL/GenBank/DDBJ whole genome shotgun (WGS) entry which is preliminary data.</text>
</comment>
<keyword evidence="2" id="KW-1185">Reference proteome</keyword>
<reference evidence="1 2" key="1">
    <citation type="submission" date="2021-06" db="EMBL/GenBank/DDBJ databases">
        <authorList>
            <person name="Kallberg Y."/>
            <person name="Tangrot J."/>
            <person name="Rosling A."/>
        </authorList>
    </citation>
    <scope>NUCLEOTIDE SEQUENCE [LARGE SCALE GENOMIC DNA]</scope>
    <source>
        <strain evidence="1 2">120-4 pot B 10/14</strain>
    </source>
</reference>
<feature type="non-terminal residue" evidence="1">
    <location>
        <position position="42"/>
    </location>
</feature>
<gene>
    <name evidence="1" type="ORF">GMARGA_LOCUS4041</name>
</gene>
<sequence length="42" mass="4852">MTAALQEANRFHSIIPKTNSIVLELSGRLKSIKEIRPMKQWD</sequence>
<dbReference type="EMBL" id="CAJVQB010001545">
    <property type="protein sequence ID" value="CAG8540164.1"/>
    <property type="molecule type" value="Genomic_DNA"/>
</dbReference>
<evidence type="ECO:0000313" key="2">
    <source>
        <dbReference type="Proteomes" id="UP000789901"/>
    </source>
</evidence>
<accession>A0ABM8W6S4</accession>
<organism evidence="1 2">
    <name type="scientific">Gigaspora margarita</name>
    <dbReference type="NCBI Taxonomy" id="4874"/>
    <lineage>
        <taxon>Eukaryota</taxon>
        <taxon>Fungi</taxon>
        <taxon>Fungi incertae sedis</taxon>
        <taxon>Mucoromycota</taxon>
        <taxon>Glomeromycotina</taxon>
        <taxon>Glomeromycetes</taxon>
        <taxon>Diversisporales</taxon>
        <taxon>Gigasporaceae</taxon>
        <taxon>Gigaspora</taxon>
    </lineage>
</organism>
<name>A0ABM8W6S4_GIGMA</name>
<dbReference type="Proteomes" id="UP000789901">
    <property type="component" value="Unassembled WGS sequence"/>
</dbReference>
<proteinExistence type="predicted"/>
<protein>
    <submittedName>
        <fullName evidence="1">23960_t:CDS:1</fullName>
    </submittedName>
</protein>